<dbReference type="InterPro" id="IPR035919">
    <property type="entry name" value="EAL_sf"/>
</dbReference>
<dbReference type="SUPFAM" id="SSF141868">
    <property type="entry name" value="EAL domain-like"/>
    <property type="match status" value="1"/>
</dbReference>
<dbReference type="CDD" id="cd01948">
    <property type="entry name" value="EAL"/>
    <property type="match status" value="1"/>
</dbReference>
<evidence type="ECO:0000259" key="4">
    <source>
        <dbReference type="PROSITE" id="PS50883"/>
    </source>
</evidence>
<keyword evidence="3" id="KW-0812">Transmembrane</keyword>
<evidence type="ECO:0000256" key="1">
    <source>
        <dbReference type="SAM" id="Coils"/>
    </source>
</evidence>
<dbReference type="Pfam" id="PF00563">
    <property type="entry name" value="EAL"/>
    <property type="match status" value="1"/>
</dbReference>
<organism evidence="5 6">
    <name type="scientific">Azospirillum oleiclasticum</name>
    <dbReference type="NCBI Taxonomy" id="2735135"/>
    <lineage>
        <taxon>Bacteria</taxon>
        <taxon>Pseudomonadati</taxon>
        <taxon>Pseudomonadota</taxon>
        <taxon>Alphaproteobacteria</taxon>
        <taxon>Rhodospirillales</taxon>
        <taxon>Azospirillaceae</taxon>
        <taxon>Azospirillum</taxon>
    </lineage>
</organism>
<feature type="compositionally biased region" description="Low complexity" evidence="2">
    <location>
        <begin position="130"/>
        <end position="149"/>
    </location>
</feature>
<dbReference type="InterPro" id="IPR001633">
    <property type="entry name" value="EAL_dom"/>
</dbReference>
<keyword evidence="6" id="KW-1185">Reference proteome</keyword>
<dbReference type="RefSeq" id="WP_180282171.1">
    <property type="nucleotide sequence ID" value="NZ_JABFDB010000006.1"/>
</dbReference>
<keyword evidence="3" id="KW-0472">Membrane</keyword>
<evidence type="ECO:0000313" key="5">
    <source>
        <dbReference type="EMBL" id="NYZ20420.1"/>
    </source>
</evidence>
<feature type="transmembrane region" description="Helical" evidence="3">
    <location>
        <begin position="34"/>
        <end position="54"/>
    </location>
</feature>
<protein>
    <submittedName>
        <fullName evidence="5">EAL domain-containing protein</fullName>
    </submittedName>
</protein>
<dbReference type="PANTHER" id="PTHR33121:SF79">
    <property type="entry name" value="CYCLIC DI-GMP PHOSPHODIESTERASE PDED-RELATED"/>
    <property type="match status" value="1"/>
</dbReference>
<evidence type="ECO:0000313" key="6">
    <source>
        <dbReference type="Proteomes" id="UP000584642"/>
    </source>
</evidence>
<dbReference type="Proteomes" id="UP000584642">
    <property type="component" value="Unassembled WGS sequence"/>
</dbReference>
<name>A0ABX2TCH8_9PROT</name>
<evidence type="ECO:0000256" key="3">
    <source>
        <dbReference type="SAM" id="Phobius"/>
    </source>
</evidence>
<dbReference type="SMART" id="SM00052">
    <property type="entry name" value="EAL"/>
    <property type="match status" value="1"/>
</dbReference>
<feature type="domain" description="EAL" evidence="4">
    <location>
        <begin position="177"/>
        <end position="419"/>
    </location>
</feature>
<gene>
    <name evidence="5" type="ORF">HND93_11905</name>
</gene>
<sequence length="419" mass="46703">MSFVTHLAYGLAYIIAGVSLGAALPYMRPEMDPLLGWLTGAVVILAGALAHEVLTRRDRGRGQFAHAHELELALENMVAEVTRQQEEVDRLTARLEEARRTGGLVDYDTVMHEVKLLQSLVGRLQDKRGPAAAPATARAPETPRTAAPRKPLESGVPLVGAPAAPPHPAHPAPRLNDASVLETVRDALKADRIDIYLQPIVSLPQRKHRFYEVFSRVRAADGSQVMPDRYLEIAEREGLIATIDNLLLVRCIQLIRETERRQHHIGFFSNISAATVGDADFMRQFLQFMGQNDGLVPKLVFELSQEHWREGGPAAINLLGQLARIGFRFSMDQVTDLNIDVDALVRAEVRYLKLDRALLLDPAMRPRAEALRRRIEGQPVDLIVEKIETENQLIELLDMGIDFGQGYLFGEPRLSRKPG</sequence>
<dbReference type="EMBL" id="JABFDB010000006">
    <property type="protein sequence ID" value="NYZ20420.1"/>
    <property type="molecule type" value="Genomic_DNA"/>
</dbReference>
<evidence type="ECO:0000256" key="2">
    <source>
        <dbReference type="SAM" id="MobiDB-lite"/>
    </source>
</evidence>
<proteinExistence type="predicted"/>
<comment type="caution">
    <text evidence="5">The sequence shown here is derived from an EMBL/GenBank/DDBJ whole genome shotgun (WGS) entry which is preliminary data.</text>
</comment>
<feature type="transmembrane region" description="Helical" evidence="3">
    <location>
        <begin position="7"/>
        <end position="28"/>
    </location>
</feature>
<accession>A0ABX2TCH8</accession>
<feature type="region of interest" description="Disordered" evidence="2">
    <location>
        <begin position="127"/>
        <end position="177"/>
    </location>
</feature>
<keyword evidence="1" id="KW-0175">Coiled coil</keyword>
<keyword evidence="3" id="KW-1133">Transmembrane helix</keyword>
<dbReference type="InterPro" id="IPR050706">
    <property type="entry name" value="Cyclic-di-GMP_PDE-like"/>
</dbReference>
<reference evidence="5 6" key="1">
    <citation type="submission" date="2020-05" db="EMBL/GenBank/DDBJ databases">
        <title>Azospirillum oleiclasticum sp. nov, a nitrogen-fixing and heavy crude oil-emulsifying bacterium isolated from the crude oil of Yumen Oilfield.</title>
        <authorList>
            <person name="Wu D."/>
            <person name="Cai M."/>
            <person name="Zhang X."/>
        </authorList>
    </citation>
    <scope>NUCLEOTIDE SEQUENCE [LARGE SCALE GENOMIC DNA]</scope>
    <source>
        <strain evidence="5 6">ROY-1-1-2</strain>
    </source>
</reference>
<dbReference type="PANTHER" id="PTHR33121">
    <property type="entry name" value="CYCLIC DI-GMP PHOSPHODIESTERASE PDEF"/>
    <property type="match status" value="1"/>
</dbReference>
<dbReference type="PROSITE" id="PS50883">
    <property type="entry name" value="EAL"/>
    <property type="match status" value="1"/>
</dbReference>
<dbReference type="Gene3D" id="3.20.20.450">
    <property type="entry name" value="EAL domain"/>
    <property type="match status" value="1"/>
</dbReference>
<feature type="coiled-coil region" evidence="1">
    <location>
        <begin position="67"/>
        <end position="101"/>
    </location>
</feature>